<dbReference type="Proteomes" id="UP000469724">
    <property type="component" value="Unassembled WGS sequence"/>
</dbReference>
<proteinExistence type="predicted"/>
<organism evidence="2 3">
    <name type="scientific">Desulfolutivibrio sulfodismutans</name>
    <dbReference type="NCBI Taxonomy" id="63561"/>
    <lineage>
        <taxon>Bacteria</taxon>
        <taxon>Pseudomonadati</taxon>
        <taxon>Thermodesulfobacteriota</taxon>
        <taxon>Desulfovibrionia</taxon>
        <taxon>Desulfovibrionales</taxon>
        <taxon>Desulfovibrionaceae</taxon>
        <taxon>Desulfolutivibrio</taxon>
    </lineage>
</organism>
<gene>
    <name evidence="2" type="ORF">G3N56_16405</name>
</gene>
<dbReference type="InterPro" id="IPR003741">
    <property type="entry name" value="LUD_dom"/>
</dbReference>
<name>A0A7K3NQ38_9BACT</name>
<protein>
    <submittedName>
        <fullName evidence="2">Lactate utilization protein</fullName>
    </submittedName>
</protein>
<dbReference type="SUPFAM" id="SSF100950">
    <property type="entry name" value="NagB/RpiA/CoA transferase-like"/>
    <property type="match status" value="1"/>
</dbReference>
<sequence length="209" mass="22147">MDAPADLTQLFKTKAELVSAVTVTADSMANALAYVVEACEKKDACKLLLSGCEADLSAPAADLCQTVTQKTIAAPDLSDADFAALGNLCEEKGFRLIREGLRNHLGGIDVAVTMADAGIAETGTLVLRSRDEELRIATMVAEVHVALLPVSAIRAASTDVAPLLQEWMRDPPDYTSFITGASRTADIERVLALGVHGPLELHIVFLTEA</sequence>
<dbReference type="PANTHER" id="PTHR43682:SF1">
    <property type="entry name" value="LACTATE UTILIZATION PROTEIN C"/>
    <property type="match status" value="1"/>
</dbReference>
<evidence type="ECO:0000313" key="2">
    <source>
        <dbReference type="EMBL" id="NDY58316.1"/>
    </source>
</evidence>
<dbReference type="Gene3D" id="3.40.50.10420">
    <property type="entry name" value="NagB/RpiA/CoA transferase-like"/>
    <property type="match status" value="1"/>
</dbReference>
<evidence type="ECO:0000313" key="3">
    <source>
        <dbReference type="Proteomes" id="UP000469724"/>
    </source>
</evidence>
<dbReference type="RefSeq" id="WP_163303388.1">
    <property type="nucleotide sequence ID" value="NZ_JAAGRQ010000091.1"/>
</dbReference>
<dbReference type="InterPro" id="IPR024185">
    <property type="entry name" value="FTHF_cligase-like_sf"/>
</dbReference>
<keyword evidence="3" id="KW-1185">Reference proteome</keyword>
<dbReference type="AlphaFoldDB" id="A0A7K3NQ38"/>
<dbReference type="EMBL" id="JAAGRQ010000091">
    <property type="protein sequence ID" value="NDY58316.1"/>
    <property type="molecule type" value="Genomic_DNA"/>
</dbReference>
<reference evidence="2 3" key="1">
    <citation type="submission" date="2020-02" db="EMBL/GenBank/DDBJ databases">
        <title>Comparative genomics of sulfur disproportionating microorganisms.</title>
        <authorList>
            <person name="Ward L.M."/>
            <person name="Bertran E."/>
            <person name="Johnston D.T."/>
        </authorList>
    </citation>
    <scope>NUCLEOTIDE SEQUENCE [LARGE SCALE GENOMIC DNA]</scope>
    <source>
        <strain evidence="2 3">DSM 3696</strain>
    </source>
</reference>
<accession>A0A7K3NQ38</accession>
<dbReference type="InterPro" id="IPR037171">
    <property type="entry name" value="NagB/RpiA_transferase-like"/>
</dbReference>
<feature type="domain" description="LUD" evidence="1">
    <location>
        <begin position="10"/>
        <end position="206"/>
    </location>
</feature>
<evidence type="ECO:0000259" key="1">
    <source>
        <dbReference type="Pfam" id="PF02589"/>
    </source>
</evidence>
<dbReference type="Pfam" id="PF02589">
    <property type="entry name" value="LUD_dom"/>
    <property type="match status" value="1"/>
</dbReference>
<comment type="caution">
    <text evidence="2">The sequence shown here is derived from an EMBL/GenBank/DDBJ whole genome shotgun (WGS) entry which is preliminary data.</text>
</comment>
<dbReference type="PANTHER" id="PTHR43682">
    <property type="entry name" value="LACTATE UTILIZATION PROTEIN C"/>
    <property type="match status" value="1"/>
</dbReference>